<feature type="transmembrane region" description="Helical" evidence="8">
    <location>
        <begin position="115"/>
        <end position="142"/>
    </location>
</feature>
<evidence type="ECO:0000256" key="8">
    <source>
        <dbReference type="SAM" id="Phobius"/>
    </source>
</evidence>
<keyword evidence="4" id="KW-1003">Cell membrane</keyword>
<dbReference type="PaxDb" id="522772-Dacet_2431"/>
<dbReference type="NCBIfam" id="NF037994">
    <property type="entry name" value="DcuC_1"/>
    <property type="match status" value="1"/>
</dbReference>
<dbReference type="PANTHER" id="PTHR42002:SF2">
    <property type="entry name" value="ANAEROBIC C4-DICARBOXYLATE TRANSPORTER DCUC-RELATED"/>
    <property type="match status" value="1"/>
</dbReference>
<evidence type="ECO:0000256" key="5">
    <source>
        <dbReference type="ARBA" id="ARBA00022692"/>
    </source>
</evidence>
<dbReference type="InterPro" id="IPR018385">
    <property type="entry name" value="C4_dicarb_anaerob_car-like"/>
</dbReference>
<evidence type="ECO:0000256" key="6">
    <source>
        <dbReference type="ARBA" id="ARBA00022989"/>
    </source>
</evidence>
<evidence type="ECO:0000256" key="3">
    <source>
        <dbReference type="ARBA" id="ARBA00022448"/>
    </source>
</evidence>
<evidence type="ECO:0000256" key="1">
    <source>
        <dbReference type="ARBA" id="ARBA00004651"/>
    </source>
</evidence>
<dbReference type="EMBL" id="CP001968">
    <property type="protein sequence ID" value="ADD69192.1"/>
    <property type="molecule type" value="Genomic_DNA"/>
</dbReference>
<feature type="transmembrane region" description="Helical" evidence="8">
    <location>
        <begin position="307"/>
        <end position="331"/>
    </location>
</feature>
<keyword evidence="5 8" id="KW-0812">Transmembrane</keyword>
<protein>
    <submittedName>
        <fullName evidence="9">Anaerobic c4-dicarboxylate antiporter, DcuC family</fullName>
    </submittedName>
</protein>
<feature type="transmembrane region" description="Helical" evidence="8">
    <location>
        <begin position="439"/>
        <end position="456"/>
    </location>
</feature>
<comment type="similarity">
    <text evidence="2">Belongs to the DcuC/DcuD transporter (TC 2.A.61) family.</text>
</comment>
<dbReference type="GO" id="GO:0015556">
    <property type="term" value="F:C4-dicarboxylate transmembrane transporter activity"/>
    <property type="evidence" value="ECO:0007669"/>
    <property type="project" value="InterPro"/>
</dbReference>
<evidence type="ECO:0000256" key="7">
    <source>
        <dbReference type="ARBA" id="ARBA00023136"/>
    </source>
</evidence>
<dbReference type="OrthoDB" id="1674075at2"/>
<dbReference type="NCBIfam" id="TIGR00771">
    <property type="entry name" value="DcuC"/>
    <property type="match status" value="1"/>
</dbReference>
<evidence type="ECO:0000256" key="2">
    <source>
        <dbReference type="ARBA" id="ARBA00005275"/>
    </source>
</evidence>
<dbReference type="GO" id="GO:0005886">
    <property type="term" value="C:plasma membrane"/>
    <property type="evidence" value="ECO:0007669"/>
    <property type="project" value="UniProtKB-SubCell"/>
</dbReference>
<dbReference type="Proteomes" id="UP000002012">
    <property type="component" value="Chromosome"/>
</dbReference>
<sequence length="457" mass="48366">MVHILTILIVCAAGYLIVKKYQTQTVIFAAGLLLLTIAAFQGNDFVSMAKSKSTGWVVFDIFDMIRVIISGRVGKLGLIIMAAGGFAKYMGHIGAARAMVDLTVKPLSKLRSPYVVIALAYLLGQVLNIFIPSASGLAMLLLISMFPILIRLGATPASSAAVIATTACLDLGPASGNSLLGARTSGMDASTYFVSEQLMLAVPAMIVIAVLHFFVQRYFDKRALESSDVSEKLEEFRSKQESARKVPALYAILPTLPLILLLVFSKFVVASIKLNVVTAMFISLIVAVFFELVYTRKAKEVMADVKVFFIGMGDTLAGIVTLIFAAEVFALGLKAVGFIDMLLSSAHGVGLPAIGLLIVIVLIIGITALMTGSGNAAFFSFANLAPDAAAAFGLKAVVFVLPMQLVAGLFRSFSPVAGVVLACAGTADVSPFEVVKRTFIPMAGGVIVVVIGSWFML</sequence>
<comment type="subcellular location">
    <subcellularLocation>
        <location evidence="1">Cell membrane</location>
        <topology evidence="1">Multi-pass membrane protein</topology>
    </subcellularLocation>
</comment>
<dbReference type="eggNOG" id="COG3069">
    <property type="taxonomic scope" value="Bacteria"/>
</dbReference>
<feature type="transmembrane region" description="Helical" evidence="8">
    <location>
        <begin position="247"/>
        <end position="268"/>
    </location>
</feature>
<keyword evidence="6 8" id="KW-1133">Transmembrane helix</keyword>
<dbReference type="HOGENOM" id="CLU_030262_3_2_0"/>
<dbReference type="AlphaFoldDB" id="D4H3U0"/>
<proteinExistence type="inferred from homology"/>
<dbReference type="Pfam" id="PF03606">
    <property type="entry name" value="DcuC"/>
    <property type="match status" value="1"/>
</dbReference>
<dbReference type="InParanoid" id="D4H3U0"/>
<accession>D4H3U0</accession>
<dbReference type="KEGG" id="dap:Dacet_2431"/>
<feature type="transmembrane region" description="Helical" evidence="8">
    <location>
        <begin position="76"/>
        <end position="95"/>
    </location>
</feature>
<gene>
    <name evidence="9" type="ordered locus">Dacet_2431</name>
</gene>
<evidence type="ECO:0000256" key="4">
    <source>
        <dbReference type="ARBA" id="ARBA00022475"/>
    </source>
</evidence>
<dbReference type="STRING" id="522772.Dacet_2431"/>
<organism evidence="9 10">
    <name type="scientific">Denitrovibrio acetiphilus (strain DSM 12809 / NBRC 114555 / N2460)</name>
    <dbReference type="NCBI Taxonomy" id="522772"/>
    <lineage>
        <taxon>Bacteria</taxon>
        <taxon>Pseudomonadati</taxon>
        <taxon>Deferribacterota</taxon>
        <taxon>Deferribacteres</taxon>
        <taxon>Deferribacterales</taxon>
        <taxon>Geovibrionaceae</taxon>
        <taxon>Denitrovibrio</taxon>
    </lineage>
</organism>
<feature type="transmembrane region" description="Helical" evidence="8">
    <location>
        <begin position="274"/>
        <end position="295"/>
    </location>
</feature>
<dbReference type="FunCoup" id="D4H3U0">
    <property type="interactions" value="105"/>
</dbReference>
<evidence type="ECO:0000313" key="9">
    <source>
        <dbReference type="EMBL" id="ADD69192.1"/>
    </source>
</evidence>
<feature type="transmembrane region" description="Helical" evidence="8">
    <location>
        <begin position="351"/>
        <end position="372"/>
    </location>
</feature>
<reference evidence="9 10" key="1">
    <citation type="journal article" date="2010" name="Stand. Genomic Sci.">
        <title>Complete genome sequence of Denitrovibrio acetiphilus type strain (N2460).</title>
        <authorList>
            <person name="Kiss H."/>
            <person name="Lang E."/>
            <person name="Lapidus A."/>
            <person name="Copeland A."/>
            <person name="Nolan M."/>
            <person name="Glavina Del Rio T."/>
            <person name="Chen F."/>
            <person name="Lucas S."/>
            <person name="Tice H."/>
            <person name="Cheng J.F."/>
            <person name="Han C."/>
            <person name="Goodwin L."/>
            <person name="Pitluck S."/>
            <person name="Liolios K."/>
            <person name="Pati A."/>
            <person name="Ivanova N."/>
            <person name="Mavromatis K."/>
            <person name="Chen A."/>
            <person name="Palaniappan K."/>
            <person name="Land M."/>
            <person name="Hauser L."/>
            <person name="Chang Y.J."/>
            <person name="Jeffries C.D."/>
            <person name="Detter J.C."/>
            <person name="Brettin T."/>
            <person name="Spring S."/>
            <person name="Rohde M."/>
            <person name="Goker M."/>
            <person name="Woyke T."/>
            <person name="Bristow J."/>
            <person name="Eisen J.A."/>
            <person name="Markowitz V."/>
            <person name="Hugenholtz P."/>
            <person name="Kyrpides N.C."/>
            <person name="Klenk H.P."/>
        </authorList>
    </citation>
    <scope>NUCLEOTIDE SEQUENCE [LARGE SCALE GENOMIC DNA]</scope>
    <source>
        <strain evidence="10">DSM 12809 / NBRC 114555 / N2460</strain>
    </source>
</reference>
<dbReference type="PANTHER" id="PTHR42002">
    <property type="entry name" value="ANAEROBIC C4-DICARBOXYLATE TRANSPORTER DCUC-RELATED"/>
    <property type="match status" value="1"/>
</dbReference>
<feature type="transmembrane region" description="Helical" evidence="8">
    <location>
        <begin position="26"/>
        <end position="46"/>
    </location>
</feature>
<feature type="transmembrane region" description="Helical" evidence="8">
    <location>
        <begin position="384"/>
        <end position="403"/>
    </location>
</feature>
<name>D4H3U0_DENA2</name>
<dbReference type="InterPro" id="IPR004669">
    <property type="entry name" value="C4_dicarb_anaerob_car"/>
</dbReference>
<feature type="transmembrane region" description="Helical" evidence="8">
    <location>
        <begin position="192"/>
        <end position="215"/>
    </location>
</feature>
<keyword evidence="3" id="KW-0813">Transport</keyword>
<evidence type="ECO:0000313" key="10">
    <source>
        <dbReference type="Proteomes" id="UP000002012"/>
    </source>
</evidence>
<keyword evidence="10" id="KW-1185">Reference proteome</keyword>
<keyword evidence="7 8" id="KW-0472">Membrane</keyword>
<dbReference type="RefSeq" id="WP_013011693.1">
    <property type="nucleotide sequence ID" value="NC_013943.1"/>
</dbReference>